<evidence type="ECO:0008006" key="8">
    <source>
        <dbReference type="Google" id="ProtNLM"/>
    </source>
</evidence>
<sequence length="600" mass="63650">MKAIFSILAAFAVIATTAHADPAKPTIGHTATLIDNTVFIQGGSQAAGQATNAAYSIILGTGTPGGYKTATFLDITKLSNFQARDFHISMKTEGGIMVNCGTLDGTTTSCDMLHPIKYNSSVMASSSPPAVRGGMAVGISNARQQAYIVGGGTVGAPVSDMNVMTTTSDLKWRSGTPMGTALIYHTATFVEGSVNGLVVLGGQLQNGGVVALGTASVFSSTNSSWTTQPLTGTIPTGRYGHTAVNDGNGVIYVYGGVPSPNGAPMNDVYALDTATWAWKRIAVTAEARAFHASVLLPDNTILHTFGQGGPSVANALNTVALHDLKTNSWDASTPNFVVATESPNKPPDTSNNPQDPNFKHPGSNPGEVNGADGKKPTNNLGMILGIVVGCLFIIVLAGLFILRRRRSQNGPRRYSVGGGAGGKLGKNKTGDAHHKCEESDKTKLARSFTIREPADAYVRDDRDLEQSHHGGRYKSDGDSRHGNHHSSGSGGAPYYGDRRSSNGGTIIEYELTDTSGQAYGPGSVAERKRYVEEQQRQFMDEYDNIYAAGPPTPRSEQSSLPQLRVDHSPSMGSRSPRTPRTNYTRNDGYDEDIDSYYNYK</sequence>
<dbReference type="Pfam" id="PF24681">
    <property type="entry name" value="Kelch_KLHDC2_KLHL20_DRC7"/>
    <property type="match status" value="1"/>
</dbReference>
<evidence type="ECO:0000256" key="3">
    <source>
        <dbReference type="SAM" id="MobiDB-lite"/>
    </source>
</evidence>
<keyword evidence="7" id="KW-1185">Reference proteome</keyword>
<dbReference type="InterPro" id="IPR015915">
    <property type="entry name" value="Kelch-typ_b-propeller"/>
</dbReference>
<keyword evidence="4" id="KW-1133">Transmembrane helix</keyword>
<evidence type="ECO:0000256" key="2">
    <source>
        <dbReference type="ARBA" id="ARBA00022737"/>
    </source>
</evidence>
<reference evidence="6" key="1">
    <citation type="journal article" date="2020" name="Fungal Divers.">
        <title>Resolving the Mortierellaceae phylogeny through synthesis of multi-gene phylogenetics and phylogenomics.</title>
        <authorList>
            <person name="Vandepol N."/>
            <person name="Liber J."/>
            <person name="Desiro A."/>
            <person name="Na H."/>
            <person name="Kennedy M."/>
            <person name="Barry K."/>
            <person name="Grigoriev I.V."/>
            <person name="Miller A.N."/>
            <person name="O'Donnell K."/>
            <person name="Stajich J.E."/>
            <person name="Bonito G."/>
        </authorList>
    </citation>
    <scope>NUCLEOTIDE SEQUENCE</scope>
    <source>
        <strain evidence="6">CK1249</strain>
    </source>
</reference>
<evidence type="ECO:0000256" key="4">
    <source>
        <dbReference type="SAM" id="Phobius"/>
    </source>
</evidence>
<feature type="compositionally biased region" description="Polar residues" evidence="3">
    <location>
        <begin position="570"/>
        <end position="585"/>
    </location>
</feature>
<dbReference type="CDD" id="cd12087">
    <property type="entry name" value="TM_EGFR-like"/>
    <property type="match status" value="1"/>
</dbReference>
<dbReference type="PANTHER" id="PTHR46093:SF18">
    <property type="entry name" value="FIBRONECTIN TYPE-III DOMAIN-CONTAINING PROTEIN"/>
    <property type="match status" value="1"/>
</dbReference>
<keyword evidence="5" id="KW-0732">Signal</keyword>
<name>A0A9P6M464_MORAP</name>
<feature type="compositionally biased region" description="Basic and acidic residues" evidence="3">
    <location>
        <begin position="428"/>
        <end position="443"/>
    </location>
</feature>
<dbReference type="SUPFAM" id="SSF117281">
    <property type="entry name" value="Kelch motif"/>
    <property type="match status" value="1"/>
</dbReference>
<evidence type="ECO:0000313" key="6">
    <source>
        <dbReference type="EMBL" id="KAF9964715.1"/>
    </source>
</evidence>
<proteinExistence type="predicted"/>
<dbReference type="Gene3D" id="2.120.10.80">
    <property type="entry name" value="Kelch-type beta propeller"/>
    <property type="match status" value="1"/>
</dbReference>
<feature type="region of interest" description="Disordered" evidence="3">
    <location>
        <begin position="336"/>
        <end position="376"/>
    </location>
</feature>
<keyword evidence="1" id="KW-0880">Kelch repeat</keyword>
<comment type="caution">
    <text evidence="6">The sequence shown here is derived from an EMBL/GenBank/DDBJ whole genome shotgun (WGS) entry which is preliminary data.</text>
</comment>
<evidence type="ECO:0000313" key="7">
    <source>
        <dbReference type="Proteomes" id="UP000738359"/>
    </source>
</evidence>
<keyword evidence="4" id="KW-0812">Transmembrane</keyword>
<feature type="compositionally biased region" description="Basic and acidic residues" evidence="3">
    <location>
        <begin position="452"/>
        <end position="481"/>
    </location>
</feature>
<dbReference type="EMBL" id="JAAAHY010000332">
    <property type="protein sequence ID" value="KAF9964715.1"/>
    <property type="molecule type" value="Genomic_DNA"/>
</dbReference>
<feature type="compositionally biased region" description="Polar residues" evidence="3">
    <location>
        <begin position="336"/>
        <end position="355"/>
    </location>
</feature>
<keyword evidence="4" id="KW-0472">Membrane</keyword>
<dbReference type="AlphaFoldDB" id="A0A9P6M464"/>
<accession>A0A9P6M464</accession>
<evidence type="ECO:0000256" key="5">
    <source>
        <dbReference type="SAM" id="SignalP"/>
    </source>
</evidence>
<feature type="chain" id="PRO_5040323076" description="Galactose oxidase" evidence="5">
    <location>
        <begin position="21"/>
        <end position="600"/>
    </location>
</feature>
<feature type="region of interest" description="Disordered" evidence="3">
    <location>
        <begin position="409"/>
        <end position="501"/>
    </location>
</feature>
<organism evidence="6 7">
    <name type="scientific">Mortierella alpina</name>
    <name type="common">Oleaginous fungus</name>
    <name type="synonym">Mortierella renispora</name>
    <dbReference type="NCBI Taxonomy" id="64518"/>
    <lineage>
        <taxon>Eukaryota</taxon>
        <taxon>Fungi</taxon>
        <taxon>Fungi incertae sedis</taxon>
        <taxon>Mucoromycota</taxon>
        <taxon>Mortierellomycotina</taxon>
        <taxon>Mortierellomycetes</taxon>
        <taxon>Mortierellales</taxon>
        <taxon>Mortierellaceae</taxon>
        <taxon>Mortierella</taxon>
    </lineage>
</organism>
<feature type="transmembrane region" description="Helical" evidence="4">
    <location>
        <begin position="380"/>
        <end position="402"/>
    </location>
</feature>
<protein>
    <recommendedName>
        <fullName evidence="8">Galactose oxidase</fullName>
    </recommendedName>
</protein>
<feature type="signal peptide" evidence="5">
    <location>
        <begin position="1"/>
        <end position="20"/>
    </location>
</feature>
<dbReference type="OrthoDB" id="2396865at2759"/>
<feature type="region of interest" description="Disordered" evidence="3">
    <location>
        <begin position="545"/>
        <end position="600"/>
    </location>
</feature>
<gene>
    <name evidence="6" type="ORF">BGZ70_006048</name>
</gene>
<keyword evidence="2" id="KW-0677">Repeat</keyword>
<dbReference type="PANTHER" id="PTHR46093">
    <property type="entry name" value="ACYL-COA-BINDING DOMAIN-CONTAINING PROTEIN 5"/>
    <property type="match status" value="1"/>
</dbReference>
<evidence type="ECO:0000256" key="1">
    <source>
        <dbReference type="ARBA" id="ARBA00022441"/>
    </source>
</evidence>
<dbReference type="Proteomes" id="UP000738359">
    <property type="component" value="Unassembled WGS sequence"/>
</dbReference>